<keyword evidence="6" id="KW-1185">Reference proteome</keyword>
<dbReference type="InterPro" id="IPR016032">
    <property type="entry name" value="Sig_transdc_resp-reg_C-effctor"/>
</dbReference>
<organism evidence="5 6">
    <name type="scientific">Frankia nepalensis</name>
    <dbReference type="NCBI Taxonomy" id="1836974"/>
    <lineage>
        <taxon>Bacteria</taxon>
        <taxon>Bacillati</taxon>
        <taxon>Actinomycetota</taxon>
        <taxon>Actinomycetes</taxon>
        <taxon>Frankiales</taxon>
        <taxon>Frankiaceae</taxon>
        <taxon>Frankia</taxon>
    </lineage>
</organism>
<dbReference type="PROSITE" id="PS00622">
    <property type="entry name" value="HTH_LUXR_1"/>
    <property type="match status" value="1"/>
</dbReference>
<dbReference type="RefSeq" id="WP_307874555.1">
    <property type="nucleotide sequence ID" value="NZ_JADWYU010000097.1"/>
</dbReference>
<accession>A0A937UJK3</accession>
<reference evidence="5" key="1">
    <citation type="submission" date="2020-12" db="EMBL/GenBank/DDBJ databases">
        <title>Genomic characterization of non-nitrogen-fixing Frankia strains.</title>
        <authorList>
            <person name="Carlos-Shanley C."/>
            <person name="Guerra T."/>
            <person name="Hahn D."/>
        </authorList>
    </citation>
    <scope>NUCLEOTIDE SEQUENCE</scope>
    <source>
        <strain evidence="5">CN6</strain>
    </source>
</reference>
<comment type="caution">
    <text evidence="5">The sequence shown here is derived from an EMBL/GenBank/DDBJ whole genome shotgun (WGS) entry which is preliminary data.</text>
</comment>
<dbReference type="Gene3D" id="1.10.10.10">
    <property type="entry name" value="Winged helix-like DNA-binding domain superfamily/Winged helix DNA-binding domain"/>
    <property type="match status" value="1"/>
</dbReference>
<evidence type="ECO:0000256" key="2">
    <source>
        <dbReference type="ARBA" id="ARBA00023125"/>
    </source>
</evidence>
<keyword evidence="2" id="KW-0238">DNA-binding</keyword>
<evidence type="ECO:0000256" key="1">
    <source>
        <dbReference type="ARBA" id="ARBA00023015"/>
    </source>
</evidence>
<proteinExistence type="predicted"/>
<dbReference type="InterPro" id="IPR036388">
    <property type="entry name" value="WH-like_DNA-bd_sf"/>
</dbReference>
<dbReference type="GO" id="GO:0006355">
    <property type="term" value="P:regulation of DNA-templated transcription"/>
    <property type="evidence" value="ECO:0007669"/>
    <property type="project" value="InterPro"/>
</dbReference>
<dbReference type="EMBL" id="JAEACQ010000122">
    <property type="protein sequence ID" value="MBL7625889.1"/>
    <property type="molecule type" value="Genomic_DNA"/>
</dbReference>
<dbReference type="GO" id="GO:0003677">
    <property type="term" value="F:DNA binding"/>
    <property type="evidence" value="ECO:0007669"/>
    <property type="project" value="UniProtKB-KW"/>
</dbReference>
<gene>
    <name evidence="5" type="ORF">I7412_01575</name>
</gene>
<dbReference type="AlphaFoldDB" id="A0A937UJK3"/>
<dbReference type="PANTHER" id="PTHR44688:SF16">
    <property type="entry name" value="DNA-BINDING TRANSCRIPTIONAL ACTIVATOR DEVR_DOSR"/>
    <property type="match status" value="1"/>
</dbReference>
<dbReference type="InterPro" id="IPR011990">
    <property type="entry name" value="TPR-like_helical_dom_sf"/>
</dbReference>
<dbReference type="SUPFAM" id="SSF48452">
    <property type="entry name" value="TPR-like"/>
    <property type="match status" value="2"/>
</dbReference>
<dbReference type="Pfam" id="PF00196">
    <property type="entry name" value="GerE"/>
    <property type="match status" value="1"/>
</dbReference>
<dbReference type="PRINTS" id="PR00038">
    <property type="entry name" value="HTHLUXR"/>
</dbReference>
<dbReference type="Gene3D" id="1.25.40.10">
    <property type="entry name" value="Tetratricopeptide repeat domain"/>
    <property type="match status" value="1"/>
</dbReference>
<dbReference type="SUPFAM" id="SSF46894">
    <property type="entry name" value="C-terminal effector domain of the bipartite response regulators"/>
    <property type="match status" value="1"/>
</dbReference>
<dbReference type="Proteomes" id="UP000604475">
    <property type="component" value="Unassembled WGS sequence"/>
</dbReference>
<dbReference type="PROSITE" id="PS50043">
    <property type="entry name" value="HTH_LUXR_2"/>
    <property type="match status" value="1"/>
</dbReference>
<evidence type="ECO:0000313" key="5">
    <source>
        <dbReference type="EMBL" id="MBL7625889.1"/>
    </source>
</evidence>
<name>A0A937UJK3_9ACTN</name>
<evidence type="ECO:0000313" key="6">
    <source>
        <dbReference type="Proteomes" id="UP000604475"/>
    </source>
</evidence>
<dbReference type="CDD" id="cd06170">
    <property type="entry name" value="LuxR_C_like"/>
    <property type="match status" value="1"/>
</dbReference>
<keyword evidence="1" id="KW-0805">Transcription regulation</keyword>
<sequence length="581" mass="60325">MAEVAGAWGAAEAMGAAELVDAARAAIGRGQFAAAEEALRGSLQRADGPEPHLLLGQLAYADDRLDEARRAWEAAFHALRAAGELTAAARVAIELVDLYAGMLGQRAVGNGWAARARRVLEQVGPAVEWGYLELARMACDRPDTDELLRSTERALAIAAEFADQDLEARALADSGLALVSRGRAREGFARLDEALAAITAGEVRDVAVIGRSFCALLASCDRAGDVARAEEWIQLIRATILDRTGGRPRVLHTHCRAAYGSVLCGAGRWAEAEAAMLEVLRPGGAGSHGHRSDTAAALATMRVAQGRVDEAAALIAPCLDRVSARAPAAAVHLARDEADLAAAVARRGLRELVGDRVRGGELLALLVVAELRRGDMVAAGDAARRLAEAADASDSEVLAAQAGLARGRVLAAEGEFDAAVAAFEAAQACLRDHGRPLVAATASLESALAHAAAGRRVDAAADAGLALAVFERLGAAPSRDRALALLRELGVAGQAGRRAAAGPGREPDALLGALTAREREVLELVRQGLSNTEIGARLFIAPKTVEHHVGRILGKLGLRGRAEAAAFATAARHRSSADPPA</sequence>
<feature type="domain" description="HTH luxR-type" evidence="4">
    <location>
        <begin position="507"/>
        <end position="572"/>
    </location>
</feature>
<dbReference type="SMART" id="SM00421">
    <property type="entry name" value="HTH_LUXR"/>
    <property type="match status" value="1"/>
</dbReference>
<evidence type="ECO:0000256" key="3">
    <source>
        <dbReference type="ARBA" id="ARBA00023163"/>
    </source>
</evidence>
<evidence type="ECO:0000259" key="4">
    <source>
        <dbReference type="PROSITE" id="PS50043"/>
    </source>
</evidence>
<dbReference type="InterPro" id="IPR000792">
    <property type="entry name" value="Tscrpt_reg_LuxR_C"/>
</dbReference>
<keyword evidence="3" id="KW-0804">Transcription</keyword>
<protein>
    <recommendedName>
        <fullName evidence="4">HTH luxR-type domain-containing protein</fullName>
    </recommendedName>
</protein>
<dbReference type="PANTHER" id="PTHR44688">
    <property type="entry name" value="DNA-BINDING TRANSCRIPTIONAL ACTIVATOR DEVR_DOSR"/>
    <property type="match status" value="1"/>
</dbReference>